<keyword evidence="2" id="KW-1185">Reference proteome</keyword>
<name>A0A7I8KMW8_SPIIN</name>
<proteinExistence type="predicted"/>
<organism evidence="1 2">
    <name type="scientific">Spirodela intermedia</name>
    <name type="common">Intermediate duckweed</name>
    <dbReference type="NCBI Taxonomy" id="51605"/>
    <lineage>
        <taxon>Eukaryota</taxon>
        <taxon>Viridiplantae</taxon>
        <taxon>Streptophyta</taxon>
        <taxon>Embryophyta</taxon>
        <taxon>Tracheophyta</taxon>
        <taxon>Spermatophyta</taxon>
        <taxon>Magnoliopsida</taxon>
        <taxon>Liliopsida</taxon>
        <taxon>Araceae</taxon>
        <taxon>Lemnoideae</taxon>
        <taxon>Spirodela</taxon>
    </lineage>
</organism>
<dbReference type="AlphaFoldDB" id="A0A7I8KMW8"/>
<dbReference type="EMBL" id="LR746270">
    <property type="protein sequence ID" value="CAA7399149.1"/>
    <property type="molecule type" value="Genomic_DNA"/>
</dbReference>
<sequence length="30" mass="3437">MAPIVSWDTIRHKNIIQSHHSNSPLQLTIV</sequence>
<accession>A0A7I8KMW8</accession>
<evidence type="ECO:0000313" key="1">
    <source>
        <dbReference type="EMBL" id="CAA7399149.1"/>
    </source>
</evidence>
<gene>
    <name evidence="1" type="ORF">SI8410_07009819</name>
</gene>
<evidence type="ECO:0000313" key="2">
    <source>
        <dbReference type="Proteomes" id="UP000663760"/>
    </source>
</evidence>
<dbReference type="Proteomes" id="UP000663760">
    <property type="component" value="Chromosome 7"/>
</dbReference>
<reference evidence="1" key="1">
    <citation type="submission" date="2020-02" db="EMBL/GenBank/DDBJ databases">
        <authorList>
            <person name="Scholz U."/>
            <person name="Mascher M."/>
            <person name="Fiebig A."/>
        </authorList>
    </citation>
    <scope>NUCLEOTIDE SEQUENCE</scope>
</reference>
<protein>
    <submittedName>
        <fullName evidence="1">Uncharacterized protein</fullName>
    </submittedName>
</protein>